<dbReference type="SUPFAM" id="SSF53335">
    <property type="entry name" value="S-adenosyl-L-methionine-dependent methyltransferases"/>
    <property type="match status" value="1"/>
</dbReference>
<protein>
    <submittedName>
        <fullName evidence="2">Putative N-6 adenine-specific DNA methylase</fullName>
    </submittedName>
</protein>
<sequence length="263" mass="29614">MSRLKAAMDRDRGAQQAATGLVGDPLRLPFAQVLQEVQQIRVSEAYRRMVTAGACALTAGRAEGLYLDTIKGLSPHDLDVIVRAFRQLVVDMEHRPFLDLLGPLYMEIGHKLDKQDRGEFFTPFCLNRVMVDLLTASEPRAMFTPGQILTANEPACGTCGMVLAFAEHLTTHGVSPLHTRWTVQDLSQTSCYASYINLTLWGVPATVVCGDTLRMTVHWAWQNVHWHQARPWPTAEERRAHVAEVMRQERFLRTFRELFVGAA</sequence>
<dbReference type="EMBL" id="BCMS01000006">
    <property type="protein sequence ID" value="GAQ23967.1"/>
    <property type="molecule type" value="Genomic_DNA"/>
</dbReference>
<comment type="caution">
    <text evidence="2">The sequence shown here is derived from an EMBL/GenBank/DDBJ whole genome shotgun (WGS) entry which is preliminary data.</text>
</comment>
<organism evidence="2 3">
    <name type="scientific">Deinococcus grandis</name>
    <dbReference type="NCBI Taxonomy" id="57498"/>
    <lineage>
        <taxon>Bacteria</taxon>
        <taxon>Thermotogati</taxon>
        <taxon>Deinococcota</taxon>
        <taxon>Deinococci</taxon>
        <taxon>Deinococcales</taxon>
        <taxon>Deinococcaceae</taxon>
        <taxon>Deinococcus</taxon>
    </lineage>
</organism>
<dbReference type="GO" id="GO:0003677">
    <property type="term" value="F:DNA binding"/>
    <property type="evidence" value="ECO:0007669"/>
    <property type="project" value="InterPro"/>
</dbReference>
<gene>
    <name evidence="2" type="ORF">DEIGR_400100</name>
</gene>
<dbReference type="Pfam" id="PF02384">
    <property type="entry name" value="N6_Mtase"/>
    <property type="match status" value="1"/>
</dbReference>
<dbReference type="Proteomes" id="UP000056209">
    <property type="component" value="Unassembled WGS sequence"/>
</dbReference>
<keyword evidence="3" id="KW-1185">Reference proteome</keyword>
<dbReference type="InterPro" id="IPR003356">
    <property type="entry name" value="DNA_methylase_A-5"/>
</dbReference>
<evidence type="ECO:0000259" key="1">
    <source>
        <dbReference type="PROSITE" id="PS00028"/>
    </source>
</evidence>
<keyword evidence="2" id="KW-0489">Methyltransferase</keyword>
<dbReference type="Gene3D" id="3.40.50.150">
    <property type="entry name" value="Vaccinia Virus protein VP39"/>
    <property type="match status" value="1"/>
</dbReference>
<dbReference type="GO" id="GO:0008170">
    <property type="term" value="F:N-methyltransferase activity"/>
    <property type="evidence" value="ECO:0007669"/>
    <property type="project" value="InterPro"/>
</dbReference>
<evidence type="ECO:0000313" key="3">
    <source>
        <dbReference type="Proteomes" id="UP000056209"/>
    </source>
</evidence>
<dbReference type="InterPro" id="IPR029063">
    <property type="entry name" value="SAM-dependent_MTases_sf"/>
</dbReference>
<keyword evidence="2" id="KW-0808">Transferase</keyword>
<reference evidence="3" key="1">
    <citation type="submission" date="2015-11" db="EMBL/GenBank/DDBJ databases">
        <title>Draft Genome Sequence of the Radioresistant Bacterium Deinococcus grandis, Isolated from Freshwater Fish in Japan.</title>
        <authorList>
            <person name="Satoh K."/>
            <person name="Onodera T."/>
            <person name="Omoso K."/>
            <person name="Takeda-Yano K."/>
            <person name="Katayama T."/>
            <person name="Oono Y."/>
            <person name="Narumi I."/>
        </authorList>
    </citation>
    <scope>NUCLEOTIDE SEQUENCE [LARGE SCALE GENOMIC DNA]</scope>
    <source>
        <strain evidence="3">ATCC 43672</strain>
    </source>
</reference>
<dbReference type="GO" id="GO:0032259">
    <property type="term" value="P:methylation"/>
    <property type="evidence" value="ECO:0007669"/>
    <property type="project" value="UniProtKB-KW"/>
</dbReference>
<dbReference type="InterPro" id="IPR013087">
    <property type="entry name" value="Znf_C2H2_type"/>
</dbReference>
<proteinExistence type="predicted"/>
<name>A0A124BSD1_9DEIO</name>
<dbReference type="AlphaFoldDB" id="A0A124BSD1"/>
<evidence type="ECO:0000313" key="2">
    <source>
        <dbReference type="EMBL" id="GAQ23967.1"/>
    </source>
</evidence>
<feature type="domain" description="C2H2-type" evidence="1">
    <location>
        <begin position="156"/>
        <end position="178"/>
    </location>
</feature>
<accession>A0A124BSD1</accession>
<dbReference type="PROSITE" id="PS00028">
    <property type="entry name" value="ZINC_FINGER_C2H2_1"/>
    <property type="match status" value="1"/>
</dbReference>